<evidence type="ECO:0000313" key="7">
    <source>
        <dbReference type="EMBL" id="CAB4993883.1"/>
    </source>
</evidence>
<comment type="pathway">
    <text evidence="2">Carbohydrate metabolism; hexose metabolism.</text>
</comment>
<evidence type="ECO:0000256" key="1">
    <source>
        <dbReference type="ARBA" id="ARBA00001614"/>
    </source>
</evidence>
<dbReference type="Pfam" id="PF01263">
    <property type="entry name" value="Aldose_epim"/>
    <property type="match status" value="1"/>
</dbReference>
<dbReference type="PANTHER" id="PTHR10091:SF0">
    <property type="entry name" value="GALACTOSE MUTAROTASE"/>
    <property type="match status" value="1"/>
</dbReference>
<evidence type="ECO:0000256" key="2">
    <source>
        <dbReference type="ARBA" id="ARBA00005028"/>
    </source>
</evidence>
<accession>A0A6J7NTA9</accession>
<dbReference type="InterPro" id="IPR047215">
    <property type="entry name" value="Galactose_mutarotase-like"/>
</dbReference>
<dbReference type="InterPro" id="IPR018052">
    <property type="entry name" value="Ald1_epimerase_CS"/>
</dbReference>
<dbReference type="PIRSF" id="PIRSF005096">
    <property type="entry name" value="GALM"/>
    <property type="match status" value="1"/>
</dbReference>
<evidence type="ECO:0000256" key="3">
    <source>
        <dbReference type="ARBA" id="ARBA00006206"/>
    </source>
</evidence>
<evidence type="ECO:0000256" key="4">
    <source>
        <dbReference type="ARBA" id="ARBA00013185"/>
    </source>
</evidence>
<dbReference type="CDD" id="cd09019">
    <property type="entry name" value="galactose_mutarotase_like"/>
    <property type="match status" value="1"/>
</dbReference>
<dbReference type="PROSITE" id="PS00545">
    <property type="entry name" value="ALDOSE_1_EPIMERASE"/>
    <property type="match status" value="1"/>
</dbReference>
<dbReference type="GO" id="GO:0033499">
    <property type="term" value="P:galactose catabolic process via UDP-galactose, Leloir pathway"/>
    <property type="evidence" value="ECO:0007669"/>
    <property type="project" value="TreeGrafter"/>
</dbReference>
<dbReference type="AlphaFoldDB" id="A0A6J7NTA9"/>
<keyword evidence="5" id="KW-0413">Isomerase</keyword>
<dbReference type="Gene3D" id="2.70.98.10">
    <property type="match status" value="1"/>
</dbReference>
<dbReference type="SUPFAM" id="SSF74650">
    <property type="entry name" value="Galactose mutarotase-like"/>
    <property type="match status" value="1"/>
</dbReference>
<evidence type="ECO:0000256" key="6">
    <source>
        <dbReference type="ARBA" id="ARBA00023277"/>
    </source>
</evidence>
<dbReference type="UniPathway" id="UPA00242"/>
<comment type="similarity">
    <text evidence="3">Belongs to the aldose epimerase family.</text>
</comment>
<protein>
    <recommendedName>
        <fullName evidence="4">aldose 1-epimerase</fullName>
        <ecNumber evidence="4">5.1.3.3</ecNumber>
    </recommendedName>
</protein>
<gene>
    <name evidence="7" type="ORF">UFOPK3914_01753</name>
</gene>
<name>A0A6J7NTA9_9ZZZZ</name>
<dbReference type="GO" id="GO:0004034">
    <property type="term" value="F:aldose 1-epimerase activity"/>
    <property type="evidence" value="ECO:0007669"/>
    <property type="project" value="UniProtKB-EC"/>
</dbReference>
<dbReference type="GO" id="GO:0030246">
    <property type="term" value="F:carbohydrate binding"/>
    <property type="evidence" value="ECO:0007669"/>
    <property type="project" value="InterPro"/>
</dbReference>
<dbReference type="EMBL" id="CAFBOG010000211">
    <property type="protein sequence ID" value="CAB4993883.1"/>
    <property type="molecule type" value="Genomic_DNA"/>
</dbReference>
<dbReference type="PANTHER" id="PTHR10091">
    <property type="entry name" value="ALDOSE-1-EPIMERASE"/>
    <property type="match status" value="1"/>
</dbReference>
<proteinExistence type="inferred from homology"/>
<organism evidence="7">
    <name type="scientific">freshwater metagenome</name>
    <dbReference type="NCBI Taxonomy" id="449393"/>
    <lineage>
        <taxon>unclassified sequences</taxon>
        <taxon>metagenomes</taxon>
        <taxon>ecological metagenomes</taxon>
    </lineage>
</organism>
<dbReference type="InterPro" id="IPR014718">
    <property type="entry name" value="GH-type_carb-bd"/>
</dbReference>
<reference evidence="7" key="1">
    <citation type="submission" date="2020-05" db="EMBL/GenBank/DDBJ databases">
        <authorList>
            <person name="Chiriac C."/>
            <person name="Salcher M."/>
            <person name="Ghai R."/>
            <person name="Kavagutti S V."/>
        </authorList>
    </citation>
    <scope>NUCLEOTIDE SEQUENCE</scope>
</reference>
<dbReference type="GO" id="GO:0006006">
    <property type="term" value="P:glucose metabolic process"/>
    <property type="evidence" value="ECO:0007669"/>
    <property type="project" value="TreeGrafter"/>
</dbReference>
<sequence>MKIEQCELHNGQVRLGLLSYGASIRSLETPDKKGVFGPIHLALDSVEQYQDAALNPYLGASVGRYANRIAGARFALDGTVVELTPNEGDNQLHGGPAGFGRRNWELLSYEHTPVGGSVAFGLESQDGDQGFPGNLRVRVTYELAGDTLRITYFAETDAATVVNLTNHGYWNLDGGSTIFGHGLRLDADQVLPVDEAGLPAGDLRDVQNTPFDFRQRTIMSDAFMSRPAGFDHCYKLNGVSGRLRFAAQVDSPRSGRWMRIRTDQPGVQLYTGNGLGAPFTKHGALCLETQMFPDTPNHPELGSAVLRPGMEYGSVTELQFGISEGEAEHS</sequence>
<keyword evidence="6" id="KW-0119">Carbohydrate metabolism</keyword>
<dbReference type="InterPro" id="IPR008183">
    <property type="entry name" value="Aldose_1/G6P_1-epimerase"/>
</dbReference>
<dbReference type="NCBIfam" id="NF008277">
    <property type="entry name" value="PRK11055.1"/>
    <property type="match status" value="1"/>
</dbReference>
<dbReference type="InterPro" id="IPR011013">
    <property type="entry name" value="Gal_mutarotase_sf_dom"/>
</dbReference>
<dbReference type="EC" id="5.1.3.3" evidence="4"/>
<dbReference type="InterPro" id="IPR015443">
    <property type="entry name" value="Aldose_1-epimerase"/>
</dbReference>
<comment type="catalytic activity">
    <reaction evidence="1">
        <text>alpha-D-glucose = beta-D-glucose</text>
        <dbReference type="Rhea" id="RHEA:10264"/>
        <dbReference type="ChEBI" id="CHEBI:15903"/>
        <dbReference type="ChEBI" id="CHEBI:17925"/>
        <dbReference type="EC" id="5.1.3.3"/>
    </reaction>
</comment>
<dbReference type="GO" id="GO:0005737">
    <property type="term" value="C:cytoplasm"/>
    <property type="evidence" value="ECO:0007669"/>
    <property type="project" value="TreeGrafter"/>
</dbReference>
<evidence type="ECO:0000256" key="5">
    <source>
        <dbReference type="ARBA" id="ARBA00023235"/>
    </source>
</evidence>